<dbReference type="GO" id="GO:0016491">
    <property type="term" value="F:oxidoreductase activity"/>
    <property type="evidence" value="ECO:0007669"/>
    <property type="project" value="UniProtKB-KW"/>
</dbReference>
<keyword evidence="4" id="KW-1185">Reference proteome</keyword>
<evidence type="ECO:0000313" key="4">
    <source>
        <dbReference type="Proteomes" id="UP000187172"/>
    </source>
</evidence>
<keyword evidence="2" id="KW-0560">Oxidoreductase</keyword>
<evidence type="ECO:0000313" key="3">
    <source>
        <dbReference type="EMBL" id="OMF50612.1"/>
    </source>
</evidence>
<sequence length="80" mass="8218">MSTVEKGEYEGKRVVITGGSSGFGLETAKMLVDGGARVLITGRTQSTEPSEVAQAALFLAFDATYTTGAEFPVDGGGSQI</sequence>
<dbReference type="AlphaFoldDB" id="A0A1R1EFU1"/>
<proteinExistence type="inferred from homology"/>
<dbReference type="SUPFAM" id="SSF51735">
    <property type="entry name" value="NAD(P)-binding Rossmann-fold domains"/>
    <property type="match status" value="1"/>
</dbReference>
<protein>
    <recommendedName>
        <fullName evidence="5">Short-chain dehydrogenase</fullName>
    </recommendedName>
</protein>
<dbReference type="Gene3D" id="3.40.50.720">
    <property type="entry name" value="NAD(P)-binding Rossmann-like Domain"/>
    <property type="match status" value="2"/>
</dbReference>
<dbReference type="InterPro" id="IPR036291">
    <property type="entry name" value="NAD(P)-bd_dom_sf"/>
</dbReference>
<evidence type="ECO:0000256" key="2">
    <source>
        <dbReference type="ARBA" id="ARBA00023002"/>
    </source>
</evidence>
<name>A0A1R1EFU1_9BACL</name>
<accession>A0A1R1EFU1</accession>
<dbReference type="EMBL" id="MRTP01000010">
    <property type="protein sequence ID" value="OMF50612.1"/>
    <property type="molecule type" value="Genomic_DNA"/>
</dbReference>
<dbReference type="InterPro" id="IPR051122">
    <property type="entry name" value="SDR_DHRS6-like"/>
</dbReference>
<dbReference type="PANTHER" id="PTHR43477">
    <property type="entry name" value="DIHYDROANTICAPSIN 7-DEHYDROGENASE"/>
    <property type="match status" value="1"/>
</dbReference>
<reference evidence="3 4" key="1">
    <citation type="submission" date="2016-11" db="EMBL/GenBank/DDBJ databases">
        <title>Paenibacillus species isolates.</title>
        <authorList>
            <person name="Beno S.M."/>
        </authorList>
    </citation>
    <scope>NUCLEOTIDE SEQUENCE [LARGE SCALE GENOMIC DNA]</scope>
    <source>
        <strain evidence="3 4">FSL R5-0378</strain>
    </source>
</reference>
<dbReference type="RefSeq" id="WP_076173900.1">
    <property type="nucleotide sequence ID" value="NZ_MRTP01000010.1"/>
</dbReference>
<dbReference type="STRING" id="297318.BK138_26825"/>
<gene>
    <name evidence="3" type="ORF">BK138_26825</name>
</gene>
<comment type="caution">
    <text evidence="3">The sequence shown here is derived from an EMBL/GenBank/DDBJ whole genome shotgun (WGS) entry which is preliminary data.</text>
</comment>
<dbReference type="PANTHER" id="PTHR43477:SF1">
    <property type="entry name" value="DIHYDROANTICAPSIN 7-DEHYDROGENASE"/>
    <property type="match status" value="1"/>
</dbReference>
<dbReference type="InterPro" id="IPR002347">
    <property type="entry name" value="SDR_fam"/>
</dbReference>
<comment type="similarity">
    <text evidence="1">Belongs to the short-chain dehydrogenases/reductases (SDR) family.</text>
</comment>
<evidence type="ECO:0008006" key="5">
    <source>
        <dbReference type="Google" id="ProtNLM"/>
    </source>
</evidence>
<dbReference type="Proteomes" id="UP000187172">
    <property type="component" value="Unassembled WGS sequence"/>
</dbReference>
<organism evidence="3 4">
    <name type="scientific">Paenibacillus rhizosphaerae</name>
    <dbReference type="NCBI Taxonomy" id="297318"/>
    <lineage>
        <taxon>Bacteria</taxon>
        <taxon>Bacillati</taxon>
        <taxon>Bacillota</taxon>
        <taxon>Bacilli</taxon>
        <taxon>Bacillales</taxon>
        <taxon>Paenibacillaceae</taxon>
        <taxon>Paenibacillus</taxon>
    </lineage>
</organism>
<evidence type="ECO:0000256" key="1">
    <source>
        <dbReference type="ARBA" id="ARBA00006484"/>
    </source>
</evidence>
<dbReference type="Pfam" id="PF00106">
    <property type="entry name" value="adh_short"/>
    <property type="match status" value="1"/>
</dbReference>